<proteinExistence type="predicted"/>
<accession>A0A8T2IFJ7</accession>
<protein>
    <submittedName>
        <fullName evidence="1">Uncharacterized protein</fullName>
    </submittedName>
</protein>
<dbReference type="EMBL" id="JAACNH010018826">
    <property type="protein sequence ID" value="KAG8428946.1"/>
    <property type="molecule type" value="Genomic_DNA"/>
</dbReference>
<comment type="caution">
    <text evidence="1">The sequence shown here is derived from an EMBL/GenBank/DDBJ whole genome shotgun (WGS) entry which is preliminary data.</text>
</comment>
<keyword evidence="2" id="KW-1185">Reference proteome</keyword>
<reference evidence="1" key="1">
    <citation type="thesis" date="2020" institute="ProQuest LLC" country="789 East Eisenhower Parkway, Ann Arbor, MI, USA">
        <title>Comparative Genomics and Chromosome Evolution.</title>
        <authorList>
            <person name="Mudd A.B."/>
        </authorList>
    </citation>
    <scope>NUCLEOTIDE SEQUENCE</scope>
    <source>
        <strain evidence="1">Female2</strain>
        <tissue evidence="1">Blood</tissue>
    </source>
</reference>
<evidence type="ECO:0000313" key="2">
    <source>
        <dbReference type="Proteomes" id="UP000812440"/>
    </source>
</evidence>
<organism evidence="1 2">
    <name type="scientific">Hymenochirus boettgeri</name>
    <name type="common">Congo dwarf clawed frog</name>
    <dbReference type="NCBI Taxonomy" id="247094"/>
    <lineage>
        <taxon>Eukaryota</taxon>
        <taxon>Metazoa</taxon>
        <taxon>Chordata</taxon>
        <taxon>Craniata</taxon>
        <taxon>Vertebrata</taxon>
        <taxon>Euteleostomi</taxon>
        <taxon>Amphibia</taxon>
        <taxon>Batrachia</taxon>
        <taxon>Anura</taxon>
        <taxon>Pipoidea</taxon>
        <taxon>Pipidae</taxon>
        <taxon>Pipinae</taxon>
        <taxon>Hymenochirus</taxon>
    </lineage>
</organism>
<dbReference type="Proteomes" id="UP000812440">
    <property type="component" value="Unassembled WGS sequence"/>
</dbReference>
<evidence type="ECO:0000313" key="1">
    <source>
        <dbReference type="EMBL" id="KAG8428946.1"/>
    </source>
</evidence>
<dbReference type="AlphaFoldDB" id="A0A8T2IFJ7"/>
<sequence>MYNLAVNGLNKTSNSVSFWERNKLPVLTHQWLCQATGCVRTSSSVSPLKSHVERNAGLNLSVWDVHAGKSRCTDGAVNERKINGLGIKDPGSLNRAACADWTS</sequence>
<gene>
    <name evidence="1" type="ORF">GDO86_018756</name>
</gene>
<name>A0A8T2IFJ7_9PIPI</name>